<evidence type="ECO:0000259" key="8">
    <source>
        <dbReference type="Pfam" id="PF02397"/>
    </source>
</evidence>
<keyword evidence="3 9" id="KW-0808">Transferase</keyword>
<feature type="transmembrane region" description="Helical" evidence="7">
    <location>
        <begin position="109"/>
        <end position="128"/>
    </location>
</feature>
<reference evidence="9 10" key="1">
    <citation type="submission" date="2019-04" db="EMBL/GenBank/DDBJ databases">
        <title>Azoarcus nasutitermitis sp. nov. isolated from termite nest.</title>
        <authorList>
            <person name="Lin S.-Y."/>
            <person name="Hameed A."/>
            <person name="Hsu Y.-H."/>
            <person name="Young C.-C."/>
        </authorList>
    </citation>
    <scope>NUCLEOTIDE SEQUENCE [LARGE SCALE GENOMIC DNA]</scope>
    <source>
        <strain evidence="9 10">CC-YHH838</strain>
    </source>
</reference>
<dbReference type="InterPro" id="IPR003362">
    <property type="entry name" value="Bact_transf"/>
</dbReference>
<feature type="domain" description="Bacterial sugar transferase" evidence="8">
    <location>
        <begin position="272"/>
        <end position="455"/>
    </location>
</feature>
<keyword evidence="5 7" id="KW-1133">Transmembrane helix</keyword>
<evidence type="ECO:0000256" key="7">
    <source>
        <dbReference type="SAM" id="Phobius"/>
    </source>
</evidence>
<dbReference type="PANTHER" id="PTHR30576:SF0">
    <property type="entry name" value="UNDECAPRENYL-PHOSPHATE N-ACETYLGALACTOSAMINYL 1-PHOSPHATE TRANSFERASE-RELATED"/>
    <property type="match status" value="1"/>
</dbReference>
<evidence type="ECO:0000256" key="2">
    <source>
        <dbReference type="ARBA" id="ARBA00006464"/>
    </source>
</evidence>
<dbReference type="Pfam" id="PF02397">
    <property type="entry name" value="Bac_transf"/>
    <property type="match status" value="1"/>
</dbReference>
<feature type="transmembrane region" description="Helical" evidence="7">
    <location>
        <begin position="46"/>
        <end position="67"/>
    </location>
</feature>
<dbReference type="NCBIfam" id="TIGR03013">
    <property type="entry name" value="EpsB_2"/>
    <property type="match status" value="1"/>
</dbReference>
<protein>
    <submittedName>
        <fullName evidence="9">TIGR03013 family PEP-CTERM/XrtA system glycosyltransferase</fullName>
    </submittedName>
</protein>
<dbReference type="AlphaFoldDB" id="A0A4S4AZC9"/>
<dbReference type="InterPro" id="IPR017464">
    <property type="entry name" value="Sugar_tfrase_EpsB_2"/>
</dbReference>
<proteinExistence type="inferred from homology"/>
<evidence type="ECO:0000256" key="3">
    <source>
        <dbReference type="ARBA" id="ARBA00022679"/>
    </source>
</evidence>
<gene>
    <name evidence="9" type="ORF">E6C76_08065</name>
</gene>
<evidence type="ECO:0000256" key="6">
    <source>
        <dbReference type="ARBA" id="ARBA00023136"/>
    </source>
</evidence>
<dbReference type="EMBL" id="SSOC01000003">
    <property type="protein sequence ID" value="THF65528.1"/>
    <property type="molecule type" value="Genomic_DNA"/>
</dbReference>
<evidence type="ECO:0000256" key="4">
    <source>
        <dbReference type="ARBA" id="ARBA00022692"/>
    </source>
</evidence>
<dbReference type="Proteomes" id="UP000308430">
    <property type="component" value="Unassembled WGS sequence"/>
</dbReference>
<keyword evidence="10" id="KW-1185">Reference proteome</keyword>
<evidence type="ECO:0000313" key="9">
    <source>
        <dbReference type="EMBL" id="THF65528.1"/>
    </source>
</evidence>
<comment type="subcellular location">
    <subcellularLocation>
        <location evidence="1">Membrane</location>
        <topology evidence="1">Multi-pass membrane protein</topology>
    </subcellularLocation>
</comment>
<dbReference type="InterPro" id="IPR017475">
    <property type="entry name" value="EPS_sugar_tfrase"/>
</dbReference>
<feature type="transmembrane region" description="Helical" evidence="7">
    <location>
        <begin position="79"/>
        <end position="103"/>
    </location>
</feature>
<dbReference type="NCBIfam" id="TIGR03025">
    <property type="entry name" value="EPS_sugtrans"/>
    <property type="match status" value="1"/>
</dbReference>
<dbReference type="GO" id="GO:0016020">
    <property type="term" value="C:membrane"/>
    <property type="evidence" value="ECO:0007669"/>
    <property type="project" value="UniProtKB-SubCell"/>
</dbReference>
<feature type="transmembrane region" description="Helical" evidence="7">
    <location>
        <begin position="12"/>
        <end position="34"/>
    </location>
</feature>
<evidence type="ECO:0000256" key="1">
    <source>
        <dbReference type="ARBA" id="ARBA00004141"/>
    </source>
</evidence>
<sequence length="461" mass="51044">MLKAFSHYFPLHTLFQILTDAILLSFAVVLAIAFQVDAAMADWKVVVPSAIVFALVMILLNGVLGLYRPAVDGSRWNPVLRLALGVVVSVPAALLVFLLLPLRYFSSELLQLTLLALLGGVLALRSALNQRQERALFAHRALVVGGGAEALAVENALRHPANGGAELVGFYLPNTDSPPALAAEKKVFQGGSLLDVVREQRVGQVIVAVRERRGGALSLRELLDCKLRGVKVYDLNDFFEQVVGQVRLDSLKASWLIYGDGFRQGRARVLVKRVSDLVSACVLLLLALPVMLVTMLAILIEDGAPVFYRQERVGQGGRVFKVIKFRSMRRDAERDGQPRWASANDDRTTRVGRLIRKLRIDELPQLFNVLCGQMSLVGPRPERPFFVDGLTRDIPFYAVRHSVKPGLTGWAQVRYQYGASVDDAVNKLQYDLYYVKNHTLLLDTLILMETVRVVLTGEGAH</sequence>
<name>A0A4S4AZC9_9RHOO</name>
<keyword evidence="4 7" id="KW-0812">Transmembrane</keyword>
<dbReference type="OrthoDB" id="9808602at2"/>
<dbReference type="GO" id="GO:0016780">
    <property type="term" value="F:phosphotransferase activity, for other substituted phosphate groups"/>
    <property type="evidence" value="ECO:0007669"/>
    <property type="project" value="TreeGrafter"/>
</dbReference>
<dbReference type="RefSeq" id="WP_136347733.1">
    <property type="nucleotide sequence ID" value="NZ_SSOC01000003.1"/>
</dbReference>
<evidence type="ECO:0000313" key="10">
    <source>
        <dbReference type="Proteomes" id="UP000308430"/>
    </source>
</evidence>
<evidence type="ECO:0000256" key="5">
    <source>
        <dbReference type="ARBA" id="ARBA00022989"/>
    </source>
</evidence>
<dbReference type="PANTHER" id="PTHR30576">
    <property type="entry name" value="COLANIC BIOSYNTHESIS UDP-GLUCOSE LIPID CARRIER TRANSFERASE"/>
    <property type="match status" value="1"/>
</dbReference>
<organism evidence="9 10">
    <name type="scientific">Pseudothauera nasutitermitis</name>
    <dbReference type="NCBI Taxonomy" id="2565930"/>
    <lineage>
        <taxon>Bacteria</taxon>
        <taxon>Pseudomonadati</taxon>
        <taxon>Pseudomonadota</taxon>
        <taxon>Betaproteobacteria</taxon>
        <taxon>Rhodocyclales</taxon>
        <taxon>Zoogloeaceae</taxon>
        <taxon>Pseudothauera</taxon>
    </lineage>
</organism>
<dbReference type="Gene3D" id="3.40.50.720">
    <property type="entry name" value="NAD(P)-binding Rossmann-like Domain"/>
    <property type="match status" value="1"/>
</dbReference>
<comment type="similarity">
    <text evidence="2">Belongs to the bacterial sugar transferase family.</text>
</comment>
<accession>A0A4S4AZC9</accession>
<feature type="transmembrane region" description="Helical" evidence="7">
    <location>
        <begin position="277"/>
        <end position="300"/>
    </location>
</feature>
<comment type="caution">
    <text evidence="9">The sequence shown here is derived from an EMBL/GenBank/DDBJ whole genome shotgun (WGS) entry which is preliminary data.</text>
</comment>
<keyword evidence="6 7" id="KW-0472">Membrane</keyword>